<dbReference type="Gene3D" id="2.60.40.420">
    <property type="entry name" value="Cupredoxins - blue copper proteins"/>
    <property type="match status" value="1"/>
</dbReference>
<gene>
    <name evidence="2" type="ORF">GALL_207390</name>
</gene>
<dbReference type="SUPFAM" id="SSF49503">
    <property type="entry name" value="Cupredoxins"/>
    <property type="match status" value="1"/>
</dbReference>
<dbReference type="InterPro" id="IPR008972">
    <property type="entry name" value="Cupredoxin"/>
</dbReference>
<sequence length="116" mass="12045">MTLKLTLGACGVLAALLGVVPAWAAPPASFDLVLRGQAFVPQTLTVPAGQTLTLMVDNQDALPAEFESGDLGREKVIPGGTRLPVVVGPLQPGRYSFFNDFHPASTGVLIAVPPKP</sequence>
<evidence type="ECO:0000313" key="2">
    <source>
        <dbReference type="EMBL" id="OIQ97187.1"/>
    </source>
</evidence>
<dbReference type="Pfam" id="PF13473">
    <property type="entry name" value="Cupredoxin_1"/>
    <property type="match status" value="1"/>
</dbReference>
<feature type="domain" description="EfeO-type cupredoxin-like" evidence="1">
    <location>
        <begin position="15"/>
        <end position="111"/>
    </location>
</feature>
<protein>
    <recommendedName>
        <fullName evidence="1">EfeO-type cupredoxin-like domain-containing protein</fullName>
    </recommendedName>
</protein>
<dbReference type="AlphaFoldDB" id="A0A1J5S5W9"/>
<evidence type="ECO:0000259" key="1">
    <source>
        <dbReference type="Pfam" id="PF13473"/>
    </source>
</evidence>
<reference evidence="2" key="1">
    <citation type="submission" date="2016-10" db="EMBL/GenBank/DDBJ databases">
        <title>Sequence of Gallionella enrichment culture.</title>
        <authorList>
            <person name="Poehlein A."/>
            <person name="Muehling M."/>
            <person name="Daniel R."/>
        </authorList>
    </citation>
    <scope>NUCLEOTIDE SEQUENCE</scope>
</reference>
<name>A0A1J5S5W9_9ZZZZ</name>
<dbReference type="EMBL" id="MLJW01000136">
    <property type="protein sequence ID" value="OIQ97187.1"/>
    <property type="molecule type" value="Genomic_DNA"/>
</dbReference>
<comment type="caution">
    <text evidence="2">The sequence shown here is derived from an EMBL/GenBank/DDBJ whole genome shotgun (WGS) entry which is preliminary data.</text>
</comment>
<proteinExistence type="predicted"/>
<accession>A0A1J5S5W9</accession>
<organism evidence="2">
    <name type="scientific">mine drainage metagenome</name>
    <dbReference type="NCBI Taxonomy" id="410659"/>
    <lineage>
        <taxon>unclassified sequences</taxon>
        <taxon>metagenomes</taxon>
        <taxon>ecological metagenomes</taxon>
    </lineage>
</organism>
<dbReference type="InterPro" id="IPR028096">
    <property type="entry name" value="EfeO_Cupredoxin"/>
</dbReference>